<keyword evidence="3 9" id="KW-0479">Metal-binding</keyword>
<comment type="function">
    <text evidence="9">Participates actively in the response to hyperosmotic and heat shock by preventing the aggregation of stress-denatured proteins and by disaggregating proteins, also in an autonomous, DnaK-independent fashion. Unfolded proteins bind initially to DnaJ; upon interaction with the DnaJ-bound protein, DnaK hydrolyzes its bound ATP, resulting in the formation of a stable complex. GrpE releases ADP from DnaK; ATP binding to DnaK triggers the release of the substrate protein, thus completing the reaction cycle. Several rounds of ATP-dependent interactions between DnaJ, DnaK and GrpE are required for fully efficient folding. Also involved, together with DnaK and GrpE, in the DNA replication of plasmids through activation of initiation proteins.</text>
</comment>
<keyword evidence="7 9" id="KW-0346">Stress response</keyword>
<evidence type="ECO:0000259" key="11">
    <source>
        <dbReference type="PROSITE" id="PS50076"/>
    </source>
</evidence>
<evidence type="ECO:0000256" key="1">
    <source>
        <dbReference type="ARBA" id="ARBA00022490"/>
    </source>
</evidence>
<dbReference type="Pfam" id="PF00684">
    <property type="entry name" value="DnaJ_CXXCXGXG"/>
    <property type="match status" value="1"/>
</dbReference>
<dbReference type="InterPro" id="IPR002939">
    <property type="entry name" value="DnaJ_C"/>
</dbReference>
<evidence type="ECO:0000256" key="8">
    <source>
        <dbReference type="ARBA" id="ARBA00023186"/>
    </source>
</evidence>
<dbReference type="Gene3D" id="1.10.287.110">
    <property type="entry name" value="DnaJ domain"/>
    <property type="match status" value="1"/>
</dbReference>
<dbReference type="Pfam" id="PF01556">
    <property type="entry name" value="DnaJ_C"/>
    <property type="match status" value="1"/>
</dbReference>
<keyword evidence="5 9" id="KW-0863">Zinc-finger</keyword>
<evidence type="ECO:0000256" key="3">
    <source>
        <dbReference type="ARBA" id="ARBA00022723"/>
    </source>
</evidence>
<dbReference type="CDD" id="cd06257">
    <property type="entry name" value="DnaJ"/>
    <property type="match status" value="1"/>
</dbReference>
<dbReference type="PROSITE" id="PS00636">
    <property type="entry name" value="DNAJ_1"/>
    <property type="match status" value="1"/>
</dbReference>
<dbReference type="SUPFAM" id="SSF46565">
    <property type="entry name" value="Chaperone J-domain"/>
    <property type="match status" value="1"/>
</dbReference>
<evidence type="ECO:0000256" key="10">
    <source>
        <dbReference type="PROSITE-ProRule" id="PRU00546"/>
    </source>
</evidence>
<dbReference type="Pfam" id="PF00226">
    <property type="entry name" value="DnaJ"/>
    <property type="match status" value="1"/>
</dbReference>
<keyword evidence="8 9" id="KW-0143">Chaperone</keyword>
<dbReference type="RefSeq" id="WP_340295753.1">
    <property type="nucleotide sequence ID" value="NZ_JBBEOI010000296.1"/>
</dbReference>
<dbReference type="SUPFAM" id="SSF49493">
    <property type="entry name" value="HSP40/DnaJ peptide-binding domain"/>
    <property type="match status" value="2"/>
</dbReference>
<keyword evidence="2 9" id="KW-0235">DNA replication</keyword>
<dbReference type="Gene3D" id="2.60.260.20">
    <property type="entry name" value="Urease metallochaperone UreE, N-terminal domain"/>
    <property type="match status" value="2"/>
</dbReference>
<evidence type="ECO:0000256" key="9">
    <source>
        <dbReference type="HAMAP-Rule" id="MF_01152"/>
    </source>
</evidence>
<reference evidence="14" key="1">
    <citation type="journal article" date="2019" name="Int. J. Syst. Evol. Microbiol.">
        <title>The Global Catalogue of Microorganisms (GCM) 10K type strain sequencing project: providing services to taxonomists for standard genome sequencing and annotation.</title>
        <authorList>
            <consortium name="The Broad Institute Genomics Platform"/>
            <consortium name="The Broad Institute Genome Sequencing Center for Infectious Disease"/>
            <person name="Wu L."/>
            <person name="Ma J."/>
        </authorList>
    </citation>
    <scope>NUCLEOTIDE SEQUENCE [LARGE SCALE GENOMIC DNA]</scope>
    <source>
        <strain evidence="14">NCAIM B.02333</strain>
    </source>
</reference>
<dbReference type="InterPro" id="IPR012724">
    <property type="entry name" value="DnaJ"/>
</dbReference>
<dbReference type="PRINTS" id="PR00625">
    <property type="entry name" value="JDOMAIN"/>
</dbReference>
<feature type="binding site" evidence="9">
    <location>
        <position position="182"/>
    </location>
    <ligand>
        <name>Zn(2+)</name>
        <dbReference type="ChEBI" id="CHEBI:29105"/>
        <label>2</label>
    </ligand>
</feature>
<proteinExistence type="inferred from homology"/>
<feature type="binding site" evidence="9">
    <location>
        <position position="153"/>
    </location>
    <ligand>
        <name>Zn(2+)</name>
        <dbReference type="ChEBI" id="CHEBI:29105"/>
        <label>2</label>
    </ligand>
</feature>
<feature type="binding site" evidence="9">
    <location>
        <position position="139"/>
    </location>
    <ligand>
        <name>Zn(2+)</name>
        <dbReference type="ChEBI" id="CHEBI:29105"/>
        <label>1</label>
    </ligand>
</feature>
<evidence type="ECO:0000259" key="12">
    <source>
        <dbReference type="PROSITE" id="PS51188"/>
    </source>
</evidence>
<keyword evidence="6 9" id="KW-0862">Zinc</keyword>
<accession>A0ABV7WFX5</accession>
<dbReference type="Gene3D" id="2.10.230.10">
    <property type="entry name" value="Heat shock protein DnaJ, cysteine-rich domain"/>
    <property type="match status" value="1"/>
</dbReference>
<dbReference type="InterPro" id="IPR001305">
    <property type="entry name" value="HSP_DnaJ_Cys-rich_dom"/>
</dbReference>
<dbReference type="InterPro" id="IPR036410">
    <property type="entry name" value="HSP_DnaJ_Cys-rich_dom_sf"/>
</dbReference>
<keyword evidence="1 9" id="KW-0963">Cytoplasm</keyword>
<comment type="cofactor">
    <cofactor evidence="9">
        <name>Zn(2+)</name>
        <dbReference type="ChEBI" id="CHEBI:29105"/>
    </cofactor>
    <text evidence="9">Binds 2 Zn(2+) ions per monomer.</text>
</comment>
<gene>
    <name evidence="9 13" type="primary">dnaJ</name>
    <name evidence="13" type="ORF">ACFOLH_05925</name>
</gene>
<feature type="binding site" evidence="9">
    <location>
        <position position="179"/>
    </location>
    <ligand>
        <name>Zn(2+)</name>
        <dbReference type="ChEBI" id="CHEBI:29105"/>
        <label>2</label>
    </ligand>
</feature>
<feature type="domain" description="CR-type" evidence="12">
    <location>
        <begin position="123"/>
        <end position="205"/>
    </location>
</feature>
<comment type="domain">
    <text evidence="9">The J domain is necessary and sufficient to stimulate DnaK ATPase activity. Zinc center 1 plays an important role in the autonomous, DnaK-independent chaperone activity of DnaJ. Zinc center 2 is essential for interaction with DnaK and for DnaJ activity.</text>
</comment>
<dbReference type="InterPro" id="IPR008971">
    <property type="entry name" value="HSP40/DnaJ_pept-bd"/>
</dbReference>
<dbReference type="PROSITE" id="PS50076">
    <property type="entry name" value="DNAJ_2"/>
    <property type="match status" value="1"/>
</dbReference>
<feature type="binding site" evidence="9">
    <location>
        <position position="196"/>
    </location>
    <ligand>
        <name>Zn(2+)</name>
        <dbReference type="ChEBI" id="CHEBI:29105"/>
        <label>1</label>
    </ligand>
</feature>
<feature type="domain" description="J" evidence="11">
    <location>
        <begin position="3"/>
        <end position="67"/>
    </location>
</feature>
<comment type="subunit">
    <text evidence="9">Homodimer.</text>
</comment>
<comment type="similarity">
    <text evidence="9">Belongs to the DnaJ family.</text>
</comment>
<dbReference type="InterPro" id="IPR001623">
    <property type="entry name" value="DnaJ_domain"/>
</dbReference>
<comment type="caution">
    <text evidence="9">Lacks conserved residue(s) required for the propagation of feature annotation.</text>
</comment>
<dbReference type="CDD" id="cd10747">
    <property type="entry name" value="DnaJ_C"/>
    <property type="match status" value="1"/>
</dbReference>
<evidence type="ECO:0000256" key="7">
    <source>
        <dbReference type="ARBA" id="ARBA00023016"/>
    </source>
</evidence>
<dbReference type="PANTHER" id="PTHR43096">
    <property type="entry name" value="DNAJ HOMOLOG 1, MITOCHONDRIAL-RELATED"/>
    <property type="match status" value="1"/>
</dbReference>
<feature type="binding site" evidence="9">
    <location>
        <position position="136"/>
    </location>
    <ligand>
        <name>Zn(2+)</name>
        <dbReference type="ChEBI" id="CHEBI:29105"/>
        <label>1</label>
    </ligand>
</feature>
<dbReference type="PANTHER" id="PTHR43096:SF48">
    <property type="entry name" value="CHAPERONE PROTEIN DNAJ"/>
    <property type="match status" value="1"/>
</dbReference>
<evidence type="ECO:0000256" key="6">
    <source>
        <dbReference type="ARBA" id="ARBA00022833"/>
    </source>
</evidence>
<dbReference type="NCBIfam" id="NF008035">
    <property type="entry name" value="PRK10767.1"/>
    <property type="match status" value="1"/>
</dbReference>
<dbReference type="PROSITE" id="PS51188">
    <property type="entry name" value="ZF_CR"/>
    <property type="match status" value="1"/>
</dbReference>
<dbReference type="EMBL" id="JBHRWW010000003">
    <property type="protein sequence ID" value="MFC3687877.1"/>
    <property type="molecule type" value="Genomic_DNA"/>
</dbReference>
<dbReference type="Proteomes" id="UP001595685">
    <property type="component" value="Unassembled WGS sequence"/>
</dbReference>
<dbReference type="InterPro" id="IPR018253">
    <property type="entry name" value="DnaJ_domain_CS"/>
</dbReference>
<dbReference type="SMART" id="SM00271">
    <property type="entry name" value="DnaJ"/>
    <property type="match status" value="1"/>
</dbReference>
<feature type="binding site" evidence="9">
    <location>
        <position position="156"/>
    </location>
    <ligand>
        <name>Zn(2+)</name>
        <dbReference type="ChEBI" id="CHEBI:29105"/>
        <label>2</label>
    </ligand>
</feature>
<dbReference type="InterPro" id="IPR036869">
    <property type="entry name" value="J_dom_sf"/>
</dbReference>
<dbReference type="CDD" id="cd10719">
    <property type="entry name" value="DnaJ_zf"/>
    <property type="match status" value="1"/>
</dbReference>
<evidence type="ECO:0000256" key="5">
    <source>
        <dbReference type="ARBA" id="ARBA00022771"/>
    </source>
</evidence>
<sequence>MSDHYETLGVSRDASADEIKKAYRRLARTLHPDVATGPDAEEKFKEVSRAYDILGNADKKAAYDAGGDSAFGGQGAGFGFSDIFETFFGGQGGQGARGPAPRQRRGQDALVRLEIDLEEAVFGSTREIRVDSAEACTRCQGTCCEPGTSPEGCDVCGGRGQVQRVARSFLGQVMTTSACPRCGGYGTVLPAPCHECSGEGRVRTRRTLTIKVPPGVDTGTRIQLASQGEVGPGGGPAGDLYVEVQERRHPRLRREGDDLHTVLEVPMTAAALGATMQVPTLDGERDVELQPGTQHGATVTLDGLGATHLRVPGRGDLHVHVDVQVPTRLDDEQRELLVRLAELRGEETPTGRTSNGHRQGVFGRLKDRLAGA</sequence>
<name>A0ABV7WFX5_9MICO</name>
<keyword evidence="14" id="KW-1185">Reference proteome</keyword>
<evidence type="ECO:0000313" key="14">
    <source>
        <dbReference type="Proteomes" id="UP001595685"/>
    </source>
</evidence>
<dbReference type="SUPFAM" id="SSF57938">
    <property type="entry name" value="DnaJ/Hsp40 cysteine-rich domain"/>
    <property type="match status" value="1"/>
</dbReference>
<feature type="zinc finger region" description="CR-type" evidence="10">
    <location>
        <begin position="123"/>
        <end position="205"/>
    </location>
</feature>
<evidence type="ECO:0000313" key="13">
    <source>
        <dbReference type="EMBL" id="MFC3687877.1"/>
    </source>
</evidence>
<keyword evidence="4 9" id="KW-0677">Repeat</keyword>
<comment type="subcellular location">
    <subcellularLocation>
        <location evidence="9">Cytoplasm</location>
    </subcellularLocation>
</comment>
<evidence type="ECO:0000256" key="2">
    <source>
        <dbReference type="ARBA" id="ARBA00022705"/>
    </source>
</evidence>
<organism evidence="13 14">
    <name type="scientific">Aquipuribacter hungaricus</name>
    <dbReference type="NCBI Taxonomy" id="545624"/>
    <lineage>
        <taxon>Bacteria</taxon>
        <taxon>Bacillati</taxon>
        <taxon>Actinomycetota</taxon>
        <taxon>Actinomycetes</taxon>
        <taxon>Micrococcales</taxon>
        <taxon>Intrasporangiaceae</taxon>
        <taxon>Aquipuribacter</taxon>
    </lineage>
</organism>
<dbReference type="HAMAP" id="MF_01152">
    <property type="entry name" value="DnaJ"/>
    <property type="match status" value="1"/>
</dbReference>
<protein>
    <recommendedName>
        <fullName evidence="9">Chaperone protein DnaJ</fullName>
    </recommendedName>
</protein>
<feature type="binding site" evidence="9">
    <location>
        <position position="193"/>
    </location>
    <ligand>
        <name>Zn(2+)</name>
        <dbReference type="ChEBI" id="CHEBI:29105"/>
        <label>1</label>
    </ligand>
</feature>
<comment type="caution">
    <text evidence="13">The sequence shown here is derived from an EMBL/GenBank/DDBJ whole genome shotgun (WGS) entry which is preliminary data.</text>
</comment>
<evidence type="ECO:0000256" key="4">
    <source>
        <dbReference type="ARBA" id="ARBA00022737"/>
    </source>
</evidence>